<dbReference type="InParanoid" id="A0A423X4D4"/>
<keyword evidence="3 6" id="KW-1133">Transmembrane helix</keyword>
<dbReference type="EMBL" id="LKEB01000028">
    <property type="protein sequence ID" value="ROW10695.1"/>
    <property type="molecule type" value="Genomic_DNA"/>
</dbReference>
<evidence type="ECO:0000256" key="3">
    <source>
        <dbReference type="ARBA" id="ARBA00022989"/>
    </source>
</evidence>
<feature type="transmembrane region" description="Helical" evidence="6">
    <location>
        <begin position="240"/>
        <end position="261"/>
    </location>
</feature>
<dbReference type="GO" id="GO:0016020">
    <property type="term" value="C:membrane"/>
    <property type="evidence" value="ECO:0007669"/>
    <property type="project" value="UniProtKB-SubCell"/>
</dbReference>
<sequence length="467" mass="50523">MSQADAASHTGGDASSHFEEKGASPVDVKSIVIEDPALVNMEAYRHQVPLWKRVWQHSLTQMLLLSVQAFCGPAMDDAIAGLGGGGLATPQTSNTATAVSYTMLALICAFGGPLVNKIGVKWSLVIGAATFPIRGASYYVNSKYGNQWFLIFGSFLSGTGTGFWYVAEAGSILSLAPSGVRGKYLALWIVSRNLGQLVGGGINLAKNHVKGVDGGVTPNTYIAFVIIECLAIRFTMTSKLILLSGLWAFWSFFYSGTWSTYLADYFSVRARALSSLISPFFCIVGCFGLGFILDIKRLSQRRRAQLGLYTVVLLNLGVYIWSIVMQVRFNAHNPGAIDWDDSLYPSAFLPYFFVQTTGPLSQSYMYWLISSFATDAQSNVRNGAAFRCIEAVGQAVSYGVNTNANTSTLVGFCITFALMAAALGPMIVLTNNTPDRIPAELIAEEQNDTREGKNTDYELAEGVQSQG</sequence>
<dbReference type="GO" id="GO:0022857">
    <property type="term" value="F:transmembrane transporter activity"/>
    <property type="evidence" value="ECO:0007669"/>
    <property type="project" value="InterPro"/>
</dbReference>
<comment type="subcellular location">
    <subcellularLocation>
        <location evidence="1">Membrane</location>
        <topology evidence="1">Multi-pass membrane protein</topology>
    </subcellularLocation>
</comment>
<dbReference type="InterPro" id="IPR051617">
    <property type="entry name" value="UNC-93-like_regulator"/>
</dbReference>
<feature type="region of interest" description="Disordered" evidence="5">
    <location>
        <begin position="1"/>
        <end position="22"/>
    </location>
</feature>
<feature type="transmembrane region" description="Helical" evidence="6">
    <location>
        <begin position="273"/>
        <end position="294"/>
    </location>
</feature>
<dbReference type="Proteomes" id="UP000285146">
    <property type="component" value="Unassembled WGS sequence"/>
</dbReference>
<evidence type="ECO:0000313" key="7">
    <source>
        <dbReference type="EMBL" id="ROW10695.1"/>
    </source>
</evidence>
<keyword evidence="8" id="KW-1185">Reference proteome</keyword>
<dbReference type="AlphaFoldDB" id="A0A423X4D4"/>
<gene>
    <name evidence="7" type="ORF">VPNG_05052</name>
</gene>
<feature type="transmembrane region" description="Helical" evidence="6">
    <location>
        <begin position="147"/>
        <end position="167"/>
    </location>
</feature>
<evidence type="ECO:0000256" key="2">
    <source>
        <dbReference type="ARBA" id="ARBA00022692"/>
    </source>
</evidence>
<evidence type="ECO:0000256" key="5">
    <source>
        <dbReference type="SAM" id="MobiDB-lite"/>
    </source>
</evidence>
<dbReference type="PANTHER" id="PTHR23294">
    <property type="entry name" value="ET TRANSLATION PRODUCT-RELATED"/>
    <property type="match status" value="1"/>
</dbReference>
<dbReference type="Pfam" id="PF00083">
    <property type="entry name" value="Sugar_tr"/>
    <property type="match status" value="1"/>
</dbReference>
<evidence type="ECO:0000256" key="6">
    <source>
        <dbReference type="SAM" id="Phobius"/>
    </source>
</evidence>
<evidence type="ECO:0000313" key="8">
    <source>
        <dbReference type="Proteomes" id="UP000285146"/>
    </source>
</evidence>
<feature type="transmembrane region" description="Helical" evidence="6">
    <location>
        <begin position="306"/>
        <end position="324"/>
    </location>
</feature>
<organism evidence="7 8">
    <name type="scientific">Cytospora leucostoma</name>
    <dbReference type="NCBI Taxonomy" id="1230097"/>
    <lineage>
        <taxon>Eukaryota</taxon>
        <taxon>Fungi</taxon>
        <taxon>Dikarya</taxon>
        <taxon>Ascomycota</taxon>
        <taxon>Pezizomycotina</taxon>
        <taxon>Sordariomycetes</taxon>
        <taxon>Sordariomycetidae</taxon>
        <taxon>Diaporthales</taxon>
        <taxon>Cytosporaceae</taxon>
        <taxon>Cytospora</taxon>
    </lineage>
</organism>
<proteinExistence type="predicted"/>
<name>A0A423X4D4_9PEZI</name>
<accession>A0A423X4D4</accession>
<protein>
    <recommendedName>
        <fullName evidence="9">Major facilitator superfamily (MFS) profile domain-containing protein</fullName>
    </recommendedName>
</protein>
<dbReference type="Gene3D" id="1.20.1250.20">
    <property type="entry name" value="MFS general substrate transporter like domains"/>
    <property type="match status" value="1"/>
</dbReference>
<keyword evidence="4 6" id="KW-0472">Membrane</keyword>
<dbReference type="OrthoDB" id="196103at2759"/>
<evidence type="ECO:0008006" key="9">
    <source>
        <dbReference type="Google" id="ProtNLM"/>
    </source>
</evidence>
<feature type="transmembrane region" description="Helical" evidence="6">
    <location>
        <begin position="409"/>
        <end position="429"/>
    </location>
</feature>
<dbReference type="SUPFAM" id="SSF103473">
    <property type="entry name" value="MFS general substrate transporter"/>
    <property type="match status" value="1"/>
</dbReference>
<evidence type="ECO:0000256" key="4">
    <source>
        <dbReference type="ARBA" id="ARBA00023136"/>
    </source>
</evidence>
<dbReference type="InterPro" id="IPR005828">
    <property type="entry name" value="MFS_sugar_transport-like"/>
</dbReference>
<reference evidence="7 8" key="1">
    <citation type="submission" date="2015-09" db="EMBL/GenBank/DDBJ databases">
        <title>Host preference determinants of Valsa canker pathogens revealed by comparative genomics.</title>
        <authorList>
            <person name="Yin Z."/>
            <person name="Huang L."/>
        </authorList>
    </citation>
    <scope>NUCLEOTIDE SEQUENCE [LARGE SCALE GENOMIC DNA]</scope>
    <source>
        <strain evidence="7 8">SXYLt</strain>
    </source>
</reference>
<keyword evidence="2 6" id="KW-0812">Transmembrane</keyword>
<dbReference type="InterPro" id="IPR036259">
    <property type="entry name" value="MFS_trans_sf"/>
</dbReference>
<dbReference type="PANTHER" id="PTHR23294:SF4">
    <property type="entry name" value="EXPRESSED PROTEIN"/>
    <property type="match status" value="1"/>
</dbReference>
<evidence type="ECO:0000256" key="1">
    <source>
        <dbReference type="ARBA" id="ARBA00004141"/>
    </source>
</evidence>
<comment type="caution">
    <text evidence="7">The sequence shown here is derived from an EMBL/GenBank/DDBJ whole genome shotgun (WGS) entry which is preliminary data.</text>
</comment>